<accession>A0ABU7WZQ7</accession>
<dbReference type="EMBL" id="JAVFKM010000014">
    <property type="protein sequence ID" value="MEF3116677.1"/>
    <property type="molecule type" value="Genomic_DNA"/>
</dbReference>
<proteinExistence type="predicted"/>
<keyword evidence="1" id="KW-0732">Signal</keyword>
<feature type="chain" id="PRO_5046630799" evidence="1">
    <location>
        <begin position="27"/>
        <end position="130"/>
    </location>
</feature>
<evidence type="ECO:0000313" key="3">
    <source>
        <dbReference type="Proteomes" id="UP001348265"/>
    </source>
</evidence>
<evidence type="ECO:0000256" key="1">
    <source>
        <dbReference type="SAM" id="SignalP"/>
    </source>
</evidence>
<dbReference type="SUPFAM" id="SSF49695">
    <property type="entry name" value="gamma-Crystallin-like"/>
    <property type="match status" value="1"/>
</dbReference>
<evidence type="ECO:0000313" key="2">
    <source>
        <dbReference type="EMBL" id="MEF3116677.1"/>
    </source>
</evidence>
<gene>
    <name evidence="2" type="ORF">RB636_26240</name>
</gene>
<name>A0ABU7WZQ7_9ACTN</name>
<comment type="caution">
    <text evidence="2">The sequence shown here is derived from an EMBL/GenBank/DDBJ whole genome shotgun (WGS) entry which is preliminary data.</text>
</comment>
<feature type="signal peptide" evidence="1">
    <location>
        <begin position="1"/>
        <end position="26"/>
    </location>
</feature>
<sequence>MRIRQITAAGAAATALMLGAALPAFAADTQPTARPAAAEAPALKAKPKQKVHVWEDAKYKGKDKYFTKNAPHLGGWNDTISSAKNLGKRTVSFYITAKYQGAHIALAEGQSEAHFGNRGVGDIVSSIKFS</sequence>
<dbReference type="RefSeq" id="WP_331788319.1">
    <property type="nucleotide sequence ID" value="NZ_JAVFKM010000014.1"/>
</dbReference>
<dbReference type="InterPro" id="IPR011024">
    <property type="entry name" value="G_crystallin-like"/>
</dbReference>
<dbReference type="Pfam" id="PF03995">
    <property type="entry name" value="Inhibitor_I36"/>
    <property type="match status" value="1"/>
</dbReference>
<protein>
    <submittedName>
        <fullName evidence="2">Peptidase inhibitor family I36 protein</fullName>
    </submittedName>
</protein>
<dbReference type="Proteomes" id="UP001348265">
    <property type="component" value="Unassembled WGS sequence"/>
</dbReference>
<keyword evidence="3" id="KW-1185">Reference proteome</keyword>
<dbReference type="Gene3D" id="2.60.20.10">
    <property type="entry name" value="Crystallins"/>
    <property type="match status" value="1"/>
</dbReference>
<organism evidence="2 3">
    <name type="scientific">Streptomyces chrestomyceticus</name>
    <dbReference type="NCBI Taxonomy" id="68185"/>
    <lineage>
        <taxon>Bacteria</taxon>
        <taxon>Bacillati</taxon>
        <taxon>Actinomycetota</taxon>
        <taxon>Actinomycetes</taxon>
        <taxon>Kitasatosporales</taxon>
        <taxon>Streptomycetaceae</taxon>
        <taxon>Streptomyces</taxon>
    </lineage>
</organism>
<reference evidence="2 3" key="1">
    <citation type="submission" date="2023-08" db="EMBL/GenBank/DDBJ databases">
        <authorList>
            <person name="Sharma P."/>
            <person name="Verma V."/>
            <person name="Mohan M.K."/>
            <person name="Dubey A.K."/>
        </authorList>
    </citation>
    <scope>NUCLEOTIDE SEQUENCE [LARGE SCALE GENOMIC DNA]</scope>
    <source>
        <strain evidence="2 3">ADP4</strain>
    </source>
</reference>